<comment type="caution">
    <text evidence="2">The sequence shown here is derived from an EMBL/GenBank/DDBJ whole genome shotgun (WGS) entry which is preliminary data.</text>
</comment>
<dbReference type="EMBL" id="JBIRYI010000011">
    <property type="protein sequence ID" value="MFI2488853.1"/>
    <property type="molecule type" value="Genomic_DNA"/>
</dbReference>
<evidence type="ECO:0000313" key="2">
    <source>
        <dbReference type="EMBL" id="MFI2488853.1"/>
    </source>
</evidence>
<sequence>MQQVPHRDARWVRAAYESFVGSAGSQEPDGIDPVVAASWLRSLRNGVDPDRPSAVPVAATDDLDDYRSSHPLAVAMPLVRDLVGGATGDGLVVAVSDDVGRLLWVEGRGQVRSAVDGVGFVEGAVWREESVGTNAPGTALATRRPVQVLGAEHFARPVQRLSCTAAPVHDAAGGIIGVLDLTGGNAAGSHVALALVRATVAMVERELALRATGDRAAGGAPWADRPADPDLGGGIPGGAAERAPDLRLLGAPTLRGRRLSLRHAEIMLLLAEHPRGLSAEELAVLLHPGDLSLVTVRAEISRLRRVADGVLGGPLLAGSRPYRLARPVRSDVDTVRARLRRGDVRGALSAYPEPLLRRSAAPGVERLREELEAEVRGAVHTCDDVAAVEQWTARDEGTDDHVAWTRLARLAEPGGPQAARARAHLGVLERRLA</sequence>
<proteinExistence type="predicted"/>
<dbReference type="RefSeq" id="WP_397405938.1">
    <property type="nucleotide sequence ID" value="NZ_JBIRYI010000011.1"/>
</dbReference>
<reference evidence="2 3" key="1">
    <citation type="submission" date="2024-10" db="EMBL/GenBank/DDBJ databases">
        <title>The Natural Products Discovery Center: Release of the First 8490 Sequenced Strains for Exploring Actinobacteria Biosynthetic Diversity.</title>
        <authorList>
            <person name="Kalkreuter E."/>
            <person name="Kautsar S.A."/>
            <person name="Yang D."/>
            <person name="Bader C.D."/>
            <person name="Teijaro C.N."/>
            <person name="Fluegel L."/>
            <person name="Davis C.M."/>
            <person name="Simpson J.R."/>
            <person name="Lauterbach L."/>
            <person name="Steele A.D."/>
            <person name="Gui C."/>
            <person name="Meng S."/>
            <person name="Li G."/>
            <person name="Viehrig K."/>
            <person name="Ye F."/>
            <person name="Su P."/>
            <person name="Kiefer A.F."/>
            <person name="Nichols A."/>
            <person name="Cepeda A.J."/>
            <person name="Yan W."/>
            <person name="Fan B."/>
            <person name="Jiang Y."/>
            <person name="Adhikari A."/>
            <person name="Zheng C.-J."/>
            <person name="Schuster L."/>
            <person name="Cowan T.M."/>
            <person name="Smanski M.J."/>
            <person name="Chevrette M.G."/>
            <person name="De Carvalho L.P.S."/>
            <person name="Shen B."/>
        </authorList>
    </citation>
    <scope>NUCLEOTIDE SEQUENCE [LARGE SCALE GENOMIC DNA]</scope>
    <source>
        <strain evidence="2 3">NPDC019481</strain>
    </source>
</reference>
<gene>
    <name evidence="2" type="ORF">ACH47X_18235</name>
</gene>
<dbReference type="Proteomes" id="UP001611580">
    <property type="component" value="Unassembled WGS sequence"/>
</dbReference>
<protein>
    <submittedName>
        <fullName evidence="2">Transcriptional regulator</fullName>
    </submittedName>
</protein>
<feature type="region of interest" description="Disordered" evidence="1">
    <location>
        <begin position="216"/>
        <end position="239"/>
    </location>
</feature>
<keyword evidence="3" id="KW-1185">Reference proteome</keyword>
<evidence type="ECO:0000313" key="3">
    <source>
        <dbReference type="Proteomes" id="UP001611580"/>
    </source>
</evidence>
<organism evidence="2 3">
    <name type="scientific">Promicromonospora kroppenstedtii</name>
    <dbReference type="NCBI Taxonomy" id="440482"/>
    <lineage>
        <taxon>Bacteria</taxon>
        <taxon>Bacillati</taxon>
        <taxon>Actinomycetota</taxon>
        <taxon>Actinomycetes</taxon>
        <taxon>Micrococcales</taxon>
        <taxon>Promicromonosporaceae</taxon>
        <taxon>Promicromonospora</taxon>
    </lineage>
</organism>
<dbReference type="Gene3D" id="3.30.450.40">
    <property type="match status" value="1"/>
</dbReference>
<dbReference type="InterPro" id="IPR029016">
    <property type="entry name" value="GAF-like_dom_sf"/>
</dbReference>
<evidence type="ECO:0000256" key="1">
    <source>
        <dbReference type="SAM" id="MobiDB-lite"/>
    </source>
</evidence>
<accession>A0ABW7XNA7</accession>
<name>A0ABW7XNA7_9MICO</name>